<reference evidence="2" key="1">
    <citation type="journal article" date="2014" name="Front. Microbiol.">
        <title>High frequency of phylogenetically diverse reductive dehalogenase-homologous genes in deep subseafloor sedimentary metagenomes.</title>
        <authorList>
            <person name="Kawai M."/>
            <person name="Futagami T."/>
            <person name="Toyoda A."/>
            <person name="Takaki Y."/>
            <person name="Nishi S."/>
            <person name="Hori S."/>
            <person name="Arai W."/>
            <person name="Tsubouchi T."/>
            <person name="Morono Y."/>
            <person name="Uchiyama I."/>
            <person name="Ito T."/>
            <person name="Fujiyama A."/>
            <person name="Inagaki F."/>
            <person name="Takami H."/>
        </authorList>
    </citation>
    <scope>NUCLEOTIDE SEQUENCE</scope>
    <source>
        <strain evidence="2">Expedition CK06-06</strain>
    </source>
</reference>
<organism evidence="2">
    <name type="scientific">marine sediment metagenome</name>
    <dbReference type="NCBI Taxonomy" id="412755"/>
    <lineage>
        <taxon>unclassified sequences</taxon>
        <taxon>metagenomes</taxon>
        <taxon>ecological metagenomes</taxon>
    </lineage>
</organism>
<keyword evidence="1" id="KW-0812">Transmembrane</keyword>
<name>X0UN36_9ZZZZ</name>
<dbReference type="AlphaFoldDB" id="X0UN36"/>
<feature type="transmembrane region" description="Helical" evidence="1">
    <location>
        <begin position="26"/>
        <end position="44"/>
    </location>
</feature>
<comment type="caution">
    <text evidence="2">The sequence shown here is derived from an EMBL/GenBank/DDBJ whole genome shotgun (WGS) entry which is preliminary data.</text>
</comment>
<evidence type="ECO:0008006" key="3">
    <source>
        <dbReference type="Google" id="ProtNLM"/>
    </source>
</evidence>
<dbReference type="EMBL" id="BARS01025099">
    <property type="protein sequence ID" value="GAG00712.1"/>
    <property type="molecule type" value="Genomic_DNA"/>
</dbReference>
<evidence type="ECO:0000256" key="1">
    <source>
        <dbReference type="SAM" id="Phobius"/>
    </source>
</evidence>
<evidence type="ECO:0000313" key="2">
    <source>
        <dbReference type="EMBL" id="GAG00712.1"/>
    </source>
</evidence>
<accession>X0UN36</accession>
<protein>
    <recommendedName>
        <fullName evidence="3">Polymerase nucleotidyl transferase domain-containing protein</fullName>
    </recommendedName>
</protein>
<proteinExistence type="predicted"/>
<keyword evidence="1" id="KW-0472">Membrane</keyword>
<keyword evidence="1" id="KW-1133">Transmembrane helix</keyword>
<sequence>MNILELRKKKEKYSQKKLKIAKKTANFLKFIPWIKVIGITGALAMHNSDKDDDIDFLIITQRDRLWLTRLLIVFFLEILGKRRRPNDKKIKDKICLNMFLDEFTLSLSKTKRNLFTAHEIVQMSPIYNKDNTYERFLRANLWVKKYLPNSLKDTSEVARSDSSEVEGSCILNLLENLAYQFQSKYMKSKITSERISPHFAFFHPKDRSREILVKYKHAQSETFQSR</sequence>
<feature type="transmembrane region" description="Helical" evidence="1">
    <location>
        <begin position="64"/>
        <end position="80"/>
    </location>
</feature>
<gene>
    <name evidence="2" type="ORF">S01H1_39721</name>
</gene>